<dbReference type="PANTHER" id="PTHR30535">
    <property type="entry name" value="VITAMIN B12-BINDING PROTEIN"/>
    <property type="match status" value="1"/>
</dbReference>
<dbReference type="PANTHER" id="PTHR30535:SF4">
    <property type="entry name" value="HEMIN-BINDING PERIPLASMIC PROTEIN HMUT"/>
    <property type="match status" value="1"/>
</dbReference>
<dbReference type="Gene3D" id="3.40.50.1980">
    <property type="entry name" value="Nitrogenase molybdenum iron protein domain"/>
    <property type="match status" value="2"/>
</dbReference>
<dbReference type="RefSeq" id="WP_378314266.1">
    <property type="nucleotide sequence ID" value="NZ_JBHUKS010000041.1"/>
</dbReference>
<dbReference type="PROSITE" id="PS51257">
    <property type="entry name" value="PROKAR_LIPOPROTEIN"/>
    <property type="match status" value="1"/>
</dbReference>
<sequence length="371" mass="38361">MRWSRVVRSGRWAAGVCAALVVTACGGQGAAPPQVPAAVPGQTPLAQVKPLADPRGYTGPTTAVVAQPDIQPVSPKPKPALPVTVTDFQGTKVTVSDASRILAFDMSGTLAATVFGLGLGDRVIGRDVSTGFPGSEKLPVITANGHQLNGEAIMALKPTVVLTDTSIGPWNVVLQLRDAHVPVVVVDSKRSMDNTRELVGSVAAALGVPSAGKELADRIDGQIAQKKAEIAHLVPADPAKRPRVAFLYVRGQAGVYYMFGKGSGVESILSALGVVDVAAEAGIDGMRPINPEALSRARPDVVLMMTKGLESVGGVDGALTIPGVAQTPAAKKRRFVDMSDYQILSFGPLTASVLDALARAVYAPDSVKAAK</sequence>
<feature type="chain" id="PRO_5045261786" evidence="2">
    <location>
        <begin position="31"/>
        <end position="371"/>
    </location>
</feature>
<accession>A0ABW5HN67</accession>
<dbReference type="InterPro" id="IPR002491">
    <property type="entry name" value="ABC_transptr_periplasmic_BD"/>
</dbReference>
<evidence type="ECO:0000259" key="3">
    <source>
        <dbReference type="PROSITE" id="PS50983"/>
    </source>
</evidence>
<dbReference type="Pfam" id="PF01497">
    <property type="entry name" value="Peripla_BP_2"/>
    <property type="match status" value="1"/>
</dbReference>
<protein>
    <submittedName>
        <fullName evidence="4">Hemin ABC transporter substrate-binding protein</fullName>
    </submittedName>
</protein>
<evidence type="ECO:0000313" key="5">
    <source>
        <dbReference type="Proteomes" id="UP001597483"/>
    </source>
</evidence>
<comment type="caution">
    <text evidence="4">The sequence shown here is derived from an EMBL/GenBank/DDBJ whole genome shotgun (WGS) entry which is preliminary data.</text>
</comment>
<keyword evidence="2" id="KW-0732">Signal</keyword>
<feature type="signal peptide" evidence="2">
    <location>
        <begin position="1"/>
        <end position="30"/>
    </location>
</feature>
<evidence type="ECO:0000256" key="2">
    <source>
        <dbReference type="SAM" id="SignalP"/>
    </source>
</evidence>
<feature type="domain" description="Fe/B12 periplasmic-binding" evidence="3">
    <location>
        <begin position="100"/>
        <end position="365"/>
    </location>
</feature>
<dbReference type="Proteomes" id="UP001597483">
    <property type="component" value="Unassembled WGS sequence"/>
</dbReference>
<reference evidence="5" key="1">
    <citation type="journal article" date="2019" name="Int. J. Syst. Evol. Microbiol.">
        <title>The Global Catalogue of Microorganisms (GCM) 10K type strain sequencing project: providing services to taxonomists for standard genome sequencing and annotation.</title>
        <authorList>
            <consortium name="The Broad Institute Genomics Platform"/>
            <consortium name="The Broad Institute Genome Sequencing Center for Infectious Disease"/>
            <person name="Wu L."/>
            <person name="Ma J."/>
        </authorList>
    </citation>
    <scope>NUCLEOTIDE SEQUENCE [LARGE SCALE GENOMIC DNA]</scope>
    <source>
        <strain evidence="5">CGMCC 4.7641</strain>
    </source>
</reference>
<dbReference type="SUPFAM" id="SSF53807">
    <property type="entry name" value="Helical backbone' metal receptor"/>
    <property type="match status" value="1"/>
</dbReference>
<comment type="similarity">
    <text evidence="1">Belongs to the bacterial solute-binding protein 8 family.</text>
</comment>
<evidence type="ECO:0000256" key="1">
    <source>
        <dbReference type="ARBA" id="ARBA00008814"/>
    </source>
</evidence>
<dbReference type="EMBL" id="JBHUKS010000041">
    <property type="protein sequence ID" value="MFD2474758.1"/>
    <property type="molecule type" value="Genomic_DNA"/>
</dbReference>
<name>A0ABW5HN67_9PSEU</name>
<keyword evidence="5" id="KW-1185">Reference proteome</keyword>
<gene>
    <name evidence="4" type="ORF">ACFSVL_45620</name>
</gene>
<organism evidence="4 5">
    <name type="scientific">Amycolatopsis silviterrae</name>
    <dbReference type="NCBI Taxonomy" id="1656914"/>
    <lineage>
        <taxon>Bacteria</taxon>
        <taxon>Bacillati</taxon>
        <taxon>Actinomycetota</taxon>
        <taxon>Actinomycetes</taxon>
        <taxon>Pseudonocardiales</taxon>
        <taxon>Pseudonocardiaceae</taxon>
        <taxon>Amycolatopsis</taxon>
    </lineage>
</organism>
<dbReference type="PROSITE" id="PS50983">
    <property type="entry name" value="FE_B12_PBP"/>
    <property type="match status" value="1"/>
</dbReference>
<evidence type="ECO:0000313" key="4">
    <source>
        <dbReference type="EMBL" id="MFD2474758.1"/>
    </source>
</evidence>
<dbReference type="InterPro" id="IPR050902">
    <property type="entry name" value="ABC_Transporter_SBP"/>
</dbReference>
<proteinExistence type="inferred from homology"/>